<organism evidence="6 7">
    <name type="scientific">Eggerthella guodeyinii</name>
    <dbReference type="NCBI Taxonomy" id="2690837"/>
    <lineage>
        <taxon>Bacteria</taxon>
        <taxon>Bacillati</taxon>
        <taxon>Actinomycetota</taxon>
        <taxon>Coriobacteriia</taxon>
        <taxon>Eggerthellales</taxon>
        <taxon>Eggerthellaceae</taxon>
        <taxon>Eggerthella</taxon>
    </lineage>
</organism>
<evidence type="ECO:0000313" key="7">
    <source>
        <dbReference type="Proteomes" id="UP000438093"/>
    </source>
</evidence>
<dbReference type="InterPro" id="IPR017508">
    <property type="entry name" value="HipA_N1"/>
</dbReference>
<dbReference type="Pfam" id="PF07804">
    <property type="entry name" value="HipA_C"/>
    <property type="match status" value="1"/>
</dbReference>
<accession>A0A6N7RPM6</accession>
<dbReference type="Gene3D" id="1.10.1070.20">
    <property type="match status" value="1"/>
</dbReference>
<dbReference type="PANTHER" id="PTHR37419:SF1">
    <property type="entry name" value="SERINE_THREONINE-PROTEIN KINASE TOXIN HIPA"/>
    <property type="match status" value="1"/>
</dbReference>
<evidence type="ECO:0000256" key="1">
    <source>
        <dbReference type="ARBA" id="ARBA00010164"/>
    </source>
</evidence>
<reference evidence="7" key="1">
    <citation type="submission" date="2019-08" db="EMBL/GenBank/DDBJ databases">
        <title>Arthrobacter sp. nov., isolated from plateau pika and Tibetan wild ass.</title>
        <authorList>
            <person name="Ge Y."/>
        </authorList>
    </citation>
    <scope>NUCLEOTIDE SEQUENCE [LARGE SCALE GENOMIC DNA]</scope>
    <source>
        <strain evidence="7">HF-4214</strain>
    </source>
</reference>
<dbReference type="NCBIfam" id="TIGR03071">
    <property type="entry name" value="couple_hipA"/>
    <property type="match status" value="1"/>
</dbReference>
<evidence type="ECO:0000313" key="6">
    <source>
        <dbReference type="EMBL" id="MRX82730.1"/>
    </source>
</evidence>
<evidence type="ECO:0000259" key="5">
    <source>
        <dbReference type="Pfam" id="PF13657"/>
    </source>
</evidence>
<dbReference type="EMBL" id="VTFY01000007">
    <property type="protein sequence ID" value="MRX82730.1"/>
    <property type="molecule type" value="Genomic_DNA"/>
</dbReference>
<gene>
    <name evidence="6" type="ORF">GJG86_09535</name>
</gene>
<dbReference type="GO" id="GO:0004674">
    <property type="term" value="F:protein serine/threonine kinase activity"/>
    <property type="evidence" value="ECO:0007669"/>
    <property type="project" value="TreeGrafter"/>
</dbReference>
<proteinExistence type="inferred from homology"/>
<dbReference type="Proteomes" id="UP000438093">
    <property type="component" value="Unassembled WGS sequence"/>
</dbReference>
<dbReference type="InterPro" id="IPR012893">
    <property type="entry name" value="HipA-like_C"/>
</dbReference>
<dbReference type="InterPro" id="IPR052028">
    <property type="entry name" value="HipA_Ser/Thr_kinase"/>
</dbReference>
<keyword evidence="2" id="KW-0808">Transferase</keyword>
<evidence type="ECO:0000259" key="4">
    <source>
        <dbReference type="Pfam" id="PF07804"/>
    </source>
</evidence>
<comment type="similarity">
    <text evidence="1">Belongs to the HipA Ser/Thr kinase family.</text>
</comment>
<keyword evidence="3" id="KW-0418">Kinase</keyword>
<dbReference type="RefSeq" id="WP_154333573.1">
    <property type="nucleotide sequence ID" value="NZ_VTFY01000007.1"/>
</dbReference>
<sequence>MNAEILKVLLAGRVAGTLAQRESGKLSFEYERDYQGPPLSLSMPISNRAYGDKRVRPFLYGLLPDDASVRQSIGREFGVSGNNPFALLEHVGLECPGAVRFCRDEAVEKTLIGRFGGLEPLSEEDVARRLKRSREHYEASWMDDREHWSLGGQQSKFALRFKNGAWFRCLGTAATTHILKPGIGHLNFQALNEFVCMRTASACGVAAARVEYRMFVDEPAIVVERYDRVVDERGDVTRLHQEDFCQILGVLPDNKYAEYGGPSAAAVIDVLKKTGEYAEANVRRFVEMLFFNYLIGAPDAHAKNYSVLLGMKGQAVLAPLYDAASALPYREPKDRIKVAMGIGGENVIGKLGAHHVRRFAEANALDVGLDGEACRGILVRLAESVPVELARSFYDLGDCEGASEMGGRLIGLVEELCDKTLAKLKS</sequence>
<evidence type="ECO:0000256" key="2">
    <source>
        <dbReference type="ARBA" id="ARBA00022679"/>
    </source>
</evidence>
<feature type="domain" description="HipA N-terminal subdomain 1" evidence="5">
    <location>
        <begin position="6"/>
        <end position="101"/>
    </location>
</feature>
<protein>
    <submittedName>
        <fullName evidence="6">Type II toxin-antitoxin system HipA family toxin</fullName>
    </submittedName>
</protein>
<feature type="domain" description="HipA-like C-terminal" evidence="4">
    <location>
        <begin position="148"/>
        <end position="386"/>
    </location>
</feature>
<dbReference type="CDD" id="cd17808">
    <property type="entry name" value="HipA_Ec_like"/>
    <property type="match status" value="1"/>
</dbReference>
<keyword evidence="7" id="KW-1185">Reference proteome</keyword>
<dbReference type="Pfam" id="PF13657">
    <property type="entry name" value="Couple_hipA"/>
    <property type="match status" value="1"/>
</dbReference>
<dbReference type="AlphaFoldDB" id="A0A6N7RPM6"/>
<dbReference type="PANTHER" id="PTHR37419">
    <property type="entry name" value="SERINE/THREONINE-PROTEIN KINASE TOXIN HIPA"/>
    <property type="match status" value="1"/>
</dbReference>
<comment type="caution">
    <text evidence="6">The sequence shown here is derived from an EMBL/GenBank/DDBJ whole genome shotgun (WGS) entry which is preliminary data.</text>
</comment>
<name>A0A6N7RPM6_9ACTN</name>
<dbReference type="GO" id="GO:0005829">
    <property type="term" value="C:cytosol"/>
    <property type="evidence" value="ECO:0007669"/>
    <property type="project" value="TreeGrafter"/>
</dbReference>
<evidence type="ECO:0000256" key="3">
    <source>
        <dbReference type="ARBA" id="ARBA00022777"/>
    </source>
</evidence>